<evidence type="ECO:0000256" key="6">
    <source>
        <dbReference type="SAM" id="Phobius"/>
    </source>
</evidence>
<evidence type="ECO:0000256" key="2">
    <source>
        <dbReference type="ARBA" id="ARBA00006948"/>
    </source>
</evidence>
<feature type="transmembrane region" description="Helical" evidence="6">
    <location>
        <begin position="260"/>
        <end position="283"/>
    </location>
</feature>
<keyword evidence="8" id="KW-1185">Reference proteome</keyword>
<organism evidence="7 8">
    <name type="scientific">Lupinus albus</name>
    <name type="common">White lupine</name>
    <name type="synonym">Lupinus termis</name>
    <dbReference type="NCBI Taxonomy" id="3870"/>
    <lineage>
        <taxon>Eukaryota</taxon>
        <taxon>Viridiplantae</taxon>
        <taxon>Streptophyta</taxon>
        <taxon>Embryophyta</taxon>
        <taxon>Tracheophyta</taxon>
        <taxon>Spermatophyta</taxon>
        <taxon>Magnoliopsida</taxon>
        <taxon>eudicotyledons</taxon>
        <taxon>Gunneridae</taxon>
        <taxon>Pentapetalae</taxon>
        <taxon>rosids</taxon>
        <taxon>fabids</taxon>
        <taxon>Fabales</taxon>
        <taxon>Fabaceae</taxon>
        <taxon>Papilionoideae</taxon>
        <taxon>50 kb inversion clade</taxon>
        <taxon>genistoids sensu lato</taxon>
        <taxon>core genistoids</taxon>
        <taxon>Genisteae</taxon>
        <taxon>Lupinus</taxon>
    </lineage>
</organism>
<dbReference type="OrthoDB" id="1842378at2759"/>
<keyword evidence="3 6" id="KW-0812">Transmembrane</keyword>
<feature type="transmembrane region" description="Helical" evidence="6">
    <location>
        <begin position="21"/>
        <end position="43"/>
    </location>
</feature>
<dbReference type="Pfam" id="PF04819">
    <property type="entry name" value="DUF716"/>
    <property type="match status" value="1"/>
</dbReference>
<proteinExistence type="inferred from homology"/>
<dbReference type="InterPro" id="IPR006904">
    <property type="entry name" value="DUF716"/>
</dbReference>
<feature type="transmembrane region" description="Helical" evidence="6">
    <location>
        <begin position="77"/>
        <end position="96"/>
    </location>
</feature>
<protein>
    <submittedName>
        <fullName evidence="7">Uncharacterized protein</fullName>
    </submittedName>
</protein>
<evidence type="ECO:0000256" key="4">
    <source>
        <dbReference type="ARBA" id="ARBA00022989"/>
    </source>
</evidence>
<evidence type="ECO:0000313" key="7">
    <source>
        <dbReference type="EMBL" id="KAE9592359.1"/>
    </source>
</evidence>
<dbReference type="PANTHER" id="PTHR47830">
    <property type="entry name" value="OS11G0534100 PROTEIN"/>
    <property type="match status" value="1"/>
</dbReference>
<comment type="caution">
    <text evidence="7">The sequence shown here is derived from an EMBL/GenBank/DDBJ whole genome shotgun (WGS) entry which is preliminary data.</text>
</comment>
<evidence type="ECO:0000256" key="1">
    <source>
        <dbReference type="ARBA" id="ARBA00004141"/>
    </source>
</evidence>
<dbReference type="Proteomes" id="UP000447434">
    <property type="component" value="Chromosome 19"/>
</dbReference>
<evidence type="ECO:0000256" key="3">
    <source>
        <dbReference type="ARBA" id="ARBA00022692"/>
    </source>
</evidence>
<keyword evidence="4 6" id="KW-1133">Transmembrane helix</keyword>
<dbReference type="GO" id="GO:0016020">
    <property type="term" value="C:membrane"/>
    <property type="evidence" value="ECO:0007669"/>
    <property type="project" value="UniProtKB-SubCell"/>
</dbReference>
<feature type="transmembrane region" description="Helical" evidence="6">
    <location>
        <begin position="108"/>
        <end position="128"/>
    </location>
</feature>
<comment type="similarity">
    <text evidence="2">Belongs to the TMEM45 family.</text>
</comment>
<reference evidence="8" key="1">
    <citation type="journal article" date="2020" name="Nat. Commun.">
        <title>Genome sequence of the cluster root forming white lupin.</title>
        <authorList>
            <person name="Hufnagel B."/>
            <person name="Marques A."/>
            <person name="Soriano A."/>
            <person name="Marques L."/>
            <person name="Divol F."/>
            <person name="Doumas P."/>
            <person name="Sallet E."/>
            <person name="Mancinotti D."/>
            <person name="Carrere S."/>
            <person name="Marande W."/>
            <person name="Arribat S."/>
            <person name="Keller J."/>
            <person name="Huneau C."/>
            <person name="Blein T."/>
            <person name="Aime D."/>
            <person name="Laguerre M."/>
            <person name="Taylor J."/>
            <person name="Schubert V."/>
            <person name="Nelson M."/>
            <person name="Geu-Flores F."/>
            <person name="Crespi M."/>
            <person name="Gallardo-Guerrero K."/>
            <person name="Delaux P.-M."/>
            <person name="Salse J."/>
            <person name="Berges H."/>
            <person name="Guyot R."/>
            <person name="Gouzy J."/>
            <person name="Peret B."/>
        </authorList>
    </citation>
    <scope>NUCLEOTIDE SEQUENCE [LARGE SCALE GENOMIC DNA]</scope>
    <source>
        <strain evidence="8">cv. Amiga</strain>
    </source>
</reference>
<keyword evidence="5 6" id="KW-0472">Membrane</keyword>
<name>A0A6A4NYD1_LUPAL</name>
<dbReference type="AlphaFoldDB" id="A0A6A4NYD1"/>
<dbReference type="PANTHER" id="PTHR47830:SF2">
    <property type="entry name" value="PROTEIN, PUTATIVE-RELATED"/>
    <property type="match status" value="1"/>
</dbReference>
<sequence>MCKCFIVRENNKKPNRGNRTTLTYMASVATHFSAFLFLFPIGLHRLLSSSSLYLHNPSHFRSKLWYLSDPKWKNIDLFALIITLPIASFSEFFLFLSLSGHPSYKFSFFHQSFTLLAFWVLIILIIAYEYVATSSFLNESFVFVIGGVVFLVEYYVMGEGVSGLAGVVYGLFGGLTLVCAASCFYLSVKPNAFFAEFSLSCGLVFKGTWLLQVGFSLYTDAFGLRGCQKISSFLDPHQESVDVKCDLDEDRLRGVALMNLLFTVHAIVVMVLAFGLFGVLASIRNLRGGEARGPLLSELESTSNRLRALPEIEIE</sequence>
<evidence type="ECO:0000256" key="5">
    <source>
        <dbReference type="ARBA" id="ARBA00023136"/>
    </source>
</evidence>
<evidence type="ECO:0000313" key="8">
    <source>
        <dbReference type="Proteomes" id="UP000447434"/>
    </source>
</evidence>
<feature type="transmembrane region" description="Helical" evidence="6">
    <location>
        <begin position="164"/>
        <end position="188"/>
    </location>
</feature>
<accession>A0A6A4NYD1</accession>
<gene>
    <name evidence="7" type="ORF">Lalb_Chr19g0128481</name>
</gene>
<dbReference type="EMBL" id="WOCE01000019">
    <property type="protein sequence ID" value="KAE9592359.1"/>
    <property type="molecule type" value="Genomic_DNA"/>
</dbReference>
<comment type="subcellular location">
    <subcellularLocation>
        <location evidence="1">Membrane</location>
        <topology evidence="1">Multi-pass membrane protein</topology>
    </subcellularLocation>
</comment>